<dbReference type="EMBL" id="BMHV01000005">
    <property type="protein sequence ID" value="GGF57726.1"/>
    <property type="molecule type" value="Genomic_DNA"/>
</dbReference>
<feature type="transmembrane region" description="Helical" evidence="1">
    <location>
        <begin position="41"/>
        <end position="59"/>
    </location>
</feature>
<dbReference type="Proteomes" id="UP000632498">
    <property type="component" value="Unassembled WGS sequence"/>
</dbReference>
<organism evidence="2 3">
    <name type="scientific">Terasakiella brassicae</name>
    <dbReference type="NCBI Taxonomy" id="1634917"/>
    <lineage>
        <taxon>Bacteria</taxon>
        <taxon>Pseudomonadati</taxon>
        <taxon>Pseudomonadota</taxon>
        <taxon>Alphaproteobacteria</taxon>
        <taxon>Rhodospirillales</taxon>
        <taxon>Terasakiellaceae</taxon>
        <taxon>Terasakiella</taxon>
    </lineage>
</organism>
<keyword evidence="1" id="KW-0472">Membrane</keyword>
<proteinExistence type="predicted"/>
<protein>
    <submittedName>
        <fullName evidence="2">Uncharacterized protein</fullName>
    </submittedName>
</protein>
<keyword evidence="1" id="KW-1133">Transmembrane helix</keyword>
<reference evidence="2" key="2">
    <citation type="submission" date="2020-09" db="EMBL/GenBank/DDBJ databases">
        <authorList>
            <person name="Sun Q."/>
            <person name="Zhou Y."/>
        </authorList>
    </citation>
    <scope>NUCLEOTIDE SEQUENCE</scope>
    <source>
        <strain evidence="2">CGMCC 1.15254</strain>
    </source>
</reference>
<gene>
    <name evidence="2" type="ORF">GCM10011332_09010</name>
</gene>
<sequence length="211" mass="24627">MGIIKPSSVILICAFFFFYPEFALGDSTPKDEQVKDAFWDLKTILAALAIIVSLGWNLYNQIRTNKVAKILREEDLEVSHFQDSIQNPFRKHLDALEDINMEITSTILILDDKERDEQLDKINLKIVTTLSALQNIAIRANKEKHISKRNDWSQPISDKEDTIYQSIDALRNSINHSRKENARILIEHQSDLISQYNVIFREEERKIRNMR</sequence>
<keyword evidence="1" id="KW-0812">Transmembrane</keyword>
<dbReference type="AlphaFoldDB" id="A0A917BUZ6"/>
<evidence type="ECO:0000313" key="3">
    <source>
        <dbReference type="Proteomes" id="UP000632498"/>
    </source>
</evidence>
<accession>A0A917BUZ6</accession>
<reference evidence="2" key="1">
    <citation type="journal article" date="2014" name="Int. J. Syst. Evol. Microbiol.">
        <title>Complete genome sequence of Corynebacterium casei LMG S-19264T (=DSM 44701T), isolated from a smear-ripened cheese.</title>
        <authorList>
            <consortium name="US DOE Joint Genome Institute (JGI-PGF)"/>
            <person name="Walter F."/>
            <person name="Albersmeier A."/>
            <person name="Kalinowski J."/>
            <person name="Ruckert C."/>
        </authorList>
    </citation>
    <scope>NUCLEOTIDE SEQUENCE</scope>
    <source>
        <strain evidence="2">CGMCC 1.15254</strain>
    </source>
</reference>
<keyword evidence="3" id="KW-1185">Reference proteome</keyword>
<evidence type="ECO:0000256" key="1">
    <source>
        <dbReference type="SAM" id="Phobius"/>
    </source>
</evidence>
<evidence type="ECO:0000313" key="2">
    <source>
        <dbReference type="EMBL" id="GGF57726.1"/>
    </source>
</evidence>
<dbReference type="RefSeq" id="WP_188662110.1">
    <property type="nucleotide sequence ID" value="NZ_BMHV01000005.1"/>
</dbReference>
<name>A0A917BUZ6_9PROT</name>
<comment type="caution">
    <text evidence="2">The sequence shown here is derived from an EMBL/GenBank/DDBJ whole genome shotgun (WGS) entry which is preliminary data.</text>
</comment>